<dbReference type="OrthoDB" id="2253354at2759"/>
<comment type="caution">
    <text evidence="2">The sequence shown here is derived from an EMBL/GenBank/DDBJ whole genome shotgun (WGS) entry which is preliminary data.</text>
</comment>
<feature type="region of interest" description="Disordered" evidence="1">
    <location>
        <begin position="1"/>
        <end position="24"/>
    </location>
</feature>
<dbReference type="VEuPathDB" id="FungiDB:MPH_08881"/>
<accession>K2RMC1</accession>
<gene>
    <name evidence="2" type="ORF">MPH_08881</name>
</gene>
<evidence type="ECO:0000256" key="1">
    <source>
        <dbReference type="SAM" id="MobiDB-lite"/>
    </source>
</evidence>
<dbReference type="Proteomes" id="UP000007129">
    <property type="component" value="Unassembled WGS sequence"/>
</dbReference>
<proteinExistence type="predicted"/>
<dbReference type="InterPro" id="IPR035213">
    <property type="entry name" value="DUF5321"/>
</dbReference>
<dbReference type="Pfam" id="PF17254">
    <property type="entry name" value="DUF5321"/>
    <property type="match status" value="1"/>
</dbReference>
<protein>
    <submittedName>
        <fullName evidence="2">Uncharacterized protein</fullName>
    </submittedName>
</protein>
<evidence type="ECO:0000313" key="3">
    <source>
        <dbReference type="Proteomes" id="UP000007129"/>
    </source>
</evidence>
<reference evidence="2 3" key="1">
    <citation type="journal article" date="2012" name="BMC Genomics">
        <title>Tools to kill: Genome of one of the most destructive plant pathogenic fungi Macrophomina phaseolina.</title>
        <authorList>
            <person name="Islam M.S."/>
            <person name="Haque M.S."/>
            <person name="Islam M.M."/>
            <person name="Emdad E.M."/>
            <person name="Halim A."/>
            <person name="Hossen Q.M.M."/>
            <person name="Hossain M.Z."/>
            <person name="Ahmed B."/>
            <person name="Rahim S."/>
            <person name="Rahman M.S."/>
            <person name="Alam M.M."/>
            <person name="Hou S."/>
            <person name="Wan X."/>
            <person name="Saito J.A."/>
            <person name="Alam M."/>
        </authorList>
    </citation>
    <scope>NUCLEOTIDE SEQUENCE [LARGE SCALE GENOMIC DNA]</scope>
    <source>
        <strain evidence="2 3">MS6</strain>
    </source>
</reference>
<organism evidence="2 3">
    <name type="scientific">Macrophomina phaseolina (strain MS6)</name>
    <name type="common">Charcoal rot fungus</name>
    <dbReference type="NCBI Taxonomy" id="1126212"/>
    <lineage>
        <taxon>Eukaryota</taxon>
        <taxon>Fungi</taxon>
        <taxon>Dikarya</taxon>
        <taxon>Ascomycota</taxon>
        <taxon>Pezizomycotina</taxon>
        <taxon>Dothideomycetes</taxon>
        <taxon>Dothideomycetes incertae sedis</taxon>
        <taxon>Botryosphaeriales</taxon>
        <taxon>Botryosphaeriaceae</taxon>
        <taxon>Macrophomina</taxon>
    </lineage>
</organism>
<dbReference type="InParanoid" id="K2RMC1"/>
<evidence type="ECO:0000313" key="2">
    <source>
        <dbReference type="EMBL" id="EKG13957.1"/>
    </source>
</evidence>
<dbReference type="eggNOG" id="ENOG502S7FQ">
    <property type="taxonomic scope" value="Eukaryota"/>
</dbReference>
<feature type="compositionally biased region" description="Polar residues" evidence="1">
    <location>
        <begin position="1"/>
        <end position="23"/>
    </location>
</feature>
<name>K2RMC1_MACPH</name>
<dbReference type="EMBL" id="AHHD01000377">
    <property type="protein sequence ID" value="EKG13957.1"/>
    <property type="molecule type" value="Genomic_DNA"/>
</dbReference>
<dbReference type="AlphaFoldDB" id="K2RMC1"/>
<dbReference type="HOGENOM" id="CLU_763068_0_0_1"/>
<sequence>MRRSTTAPLDTQSEVSPAASTRLSGRRRAVRQASSYQLPKRECFAVPFRKLLIYALSSSWAPSNSRPTPPSYIHRLGTSPRARFAFVLATPEACCVSGARAGSRGKYLACAELYSLNLIQPAVLSPCAARGMNVTGHLLLRPIPRLQTVDSKQTSGIMAPINSALARLTRPRVHAFAVSTRPALPATRPQCLVCAARTYAASTERLPRVVQPSLWQNLIPKHFRSSHKRPFTWKEWWAKDWNPASVWIMFALLVGSNAINTLILRRDIADFTRKADAKIALLREVLEKVQKGEAVDVEGILGTGREESEKEWEEGRRASLLYKREYGSIGGFRRQDVVIVCRGLLAFISRLNSFAVQFLDQRN</sequence>